<dbReference type="Proteomes" id="UP000317893">
    <property type="component" value="Unassembled WGS sequence"/>
</dbReference>
<dbReference type="InterPro" id="IPR021005">
    <property type="entry name" value="Znf_CGNR"/>
</dbReference>
<dbReference type="EMBL" id="VFMN01000001">
    <property type="protein sequence ID" value="TQJ09152.1"/>
    <property type="molecule type" value="Genomic_DNA"/>
</dbReference>
<dbReference type="Pfam" id="PF11706">
    <property type="entry name" value="zf-CGNR"/>
    <property type="match status" value="1"/>
</dbReference>
<reference evidence="2 3" key="1">
    <citation type="submission" date="2019-06" db="EMBL/GenBank/DDBJ databases">
        <title>Sequencing the genomes of 1000 actinobacteria strains.</title>
        <authorList>
            <person name="Klenk H.-P."/>
        </authorList>
    </citation>
    <scope>NUCLEOTIDE SEQUENCE [LARGE SCALE GENOMIC DNA]</scope>
    <source>
        <strain evidence="2 3">DSM 18607</strain>
    </source>
</reference>
<gene>
    <name evidence="2" type="ORF">FB458_2260</name>
</gene>
<dbReference type="Gene3D" id="1.10.3300.10">
    <property type="entry name" value="Jann2411-like domain"/>
    <property type="match status" value="1"/>
</dbReference>
<dbReference type="Pfam" id="PF07336">
    <property type="entry name" value="ABATE"/>
    <property type="match status" value="1"/>
</dbReference>
<dbReference type="SUPFAM" id="SSF160904">
    <property type="entry name" value="Jann2411-like"/>
    <property type="match status" value="1"/>
</dbReference>
<evidence type="ECO:0000259" key="1">
    <source>
        <dbReference type="Pfam" id="PF11706"/>
    </source>
</evidence>
<organism evidence="2 3">
    <name type="scientific">Lapillicoccus jejuensis</name>
    <dbReference type="NCBI Taxonomy" id="402171"/>
    <lineage>
        <taxon>Bacteria</taxon>
        <taxon>Bacillati</taxon>
        <taxon>Actinomycetota</taxon>
        <taxon>Actinomycetes</taxon>
        <taxon>Micrococcales</taxon>
        <taxon>Intrasporangiaceae</taxon>
        <taxon>Lapillicoccus</taxon>
    </lineage>
</organism>
<dbReference type="PANTHER" id="PTHR35525">
    <property type="entry name" value="BLL6575 PROTEIN"/>
    <property type="match status" value="1"/>
</dbReference>
<accession>A0A542E1E7</accession>
<dbReference type="PANTHER" id="PTHR35525:SF3">
    <property type="entry name" value="BLL6575 PROTEIN"/>
    <property type="match status" value="1"/>
</dbReference>
<dbReference type="AlphaFoldDB" id="A0A542E1E7"/>
<name>A0A542E1E7_9MICO</name>
<dbReference type="RefSeq" id="WP_141848564.1">
    <property type="nucleotide sequence ID" value="NZ_BAAAPR010000005.1"/>
</dbReference>
<evidence type="ECO:0000313" key="2">
    <source>
        <dbReference type="EMBL" id="TQJ09152.1"/>
    </source>
</evidence>
<comment type="caution">
    <text evidence="2">The sequence shown here is derived from an EMBL/GenBank/DDBJ whole genome shotgun (WGS) entry which is preliminary data.</text>
</comment>
<dbReference type="InterPro" id="IPR010852">
    <property type="entry name" value="ABATE"/>
</dbReference>
<proteinExistence type="predicted"/>
<dbReference type="OrthoDB" id="3531194at2"/>
<feature type="domain" description="Zinc finger CGNR" evidence="1">
    <location>
        <begin position="144"/>
        <end position="186"/>
    </location>
</feature>
<dbReference type="InterPro" id="IPR023286">
    <property type="entry name" value="ABATE_dom_sf"/>
</dbReference>
<protein>
    <submittedName>
        <fullName evidence="2">Putative RNA-binding Zn ribbon-like protein</fullName>
    </submittedName>
</protein>
<sequence length="190" mass="20960">MLFAHDTEVALQAACDLVNTMPGSVPGDTDVDTLTTGDELDAFVLEHEFTGSRAHDAAELRAVRRLRPRLRELWTLAVDGQETEAVGEVNALLAEARALPQLVRHDQWSWHLHATPPEAPLATRMAVEAAMAVVDLIRSDELDRLKVCEAEDCDDVLVDLSKNRSRRYCDGGCGNRANVAAYRARRARSS</sequence>
<keyword evidence="3" id="KW-1185">Reference proteome</keyword>
<evidence type="ECO:0000313" key="3">
    <source>
        <dbReference type="Proteomes" id="UP000317893"/>
    </source>
</evidence>